<keyword evidence="3 6" id="KW-1133">Transmembrane helix</keyword>
<evidence type="ECO:0000313" key="8">
    <source>
        <dbReference type="Proteomes" id="UP000193685"/>
    </source>
</evidence>
<dbReference type="PANTHER" id="PTHR11040">
    <property type="entry name" value="ZINC/IRON TRANSPORTER"/>
    <property type="match status" value="1"/>
</dbReference>
<feature type="compositionally biased region" description="Polar residues" evidence="5">
    <location>
        <begin position="134"/>
        <end position="144"/>
    </location>
</feature>
<evidence type="ECO:0000313" key="7">
    <source>
        <dbReference type="EMBL" id="ORY82026.1"/>
    </source>
</evidence>
<feature type="transmembrane region" description="Helical" evidence="6">
    <location>
        <begin position="219"/>
        <end position="242"/>
    </location>
</feature>
<dbReference type="OMA" id="PTCECEC"/>
<feature type="transmembrane region" description="Helical" evidence="6">
    <location>
        <begin position="290"/>
        <end position="312"/>
    </location>
</feature>
<feature type="region of interest" description="Disordered" evidence="5">
    <location>
        <begin position="122"/>
        <end position="151"/>
    </location>
</feature>
<dbReference type="GO" id="GO:0016020">
    <property type="term" value="C:membrane"/>
    <property type="evidence" value="ECO:0007669"/>
    <property type="project" value="UniProtKB-SubCell"/>
</dbReference>
<dbReference type="RefSeq" id="XP_040725160.1">
    <property type="nucleotide sequence ID" value="XM_040867058.1"/>
</dbReference>
<dbReference type="GO" id="GO:0005385">
    <property type="term" value="F:zinc ion transmembrane transporter activity"/>
    <property type="evidence" value="ECO:0007669"/>
    <property type="project" value="TreeGrafter"/>
</dbReference>
<evidence type="ECO:0000256" key="1">
    <source>
        <dbReference type="ARBA" id="ARBA00004141"/>
    </source>
</evidence>
<dbReference type="OrthoDB" id="262547at2759"/>
<dbReference type="Pfam" id="PF02535">
    <property type="entry name" value="Zip"/>
    <property type="match status" value="1"/>
</dbReference>
<keyword evidence="2 6" id="KW-0812">Transmembrane</keyword>
<feature type="transmembrane region" description="Helical" evidence="6">
    <location>
        <begin position="6"/>
        <end position="28"/>
    </location>
</feature>
<feature type="transmembrane region" description="Helical" evidence="6">
    <location>
        <begin position="40"/>
        <end position="58"/>
    </location>
</feature>
<dbReference type="PANTHER" id="PTHR11040:SF210">
    <property type="entry name" value="ZINC-REGULATED TRANSPORTER 3"/>
    <property type="match status" value="1"/>
</dbReference>
<evidence type="ECO:0000256" key="3">
    <source>
        <dbReference type="ARBA" id="ARBA00022989"/>
    </source>
</evidence>
<evidence type="ECO:0000256" key="6">
    <source>
        <dbReference type="SAM" id="Phobius"/>
    </source>
</evidence>
<sequence>WTLTLFSSLACVLGACFIYIDVIIRRLPGCASFDLINDKRILVSGMSIGSGVLLFTALNKMLPEALDYLTPVFERKSVSHAVLMAGYLAGVIVCMLLNNILLPYLTPDSVIHCCGDENDDHHAHQDAHSSATDETTPLVQQPSMHSLRRSKTSFSQCKRTDAERAGPCAGYSDLCAADEKNDFLRIGFQTALAISFHKAPEGLILFLSSHADAALGFRVFLALAIHNLVEGFTIAYPLYLAFENRFKALGAAVLLGGLSQPVGALIGFAITKAQGSHKFDERSLDLSYGLLFSATAGFMSFISVVSMLPQAIKND</sequence>
<comment type="caution">
    <text evidence="7">The sequence shown here is derived from an EMBL/GenBank/DDBJ whole genome shotgun (WGS) entry which is preliminary data.</text>
</comment>
<feature type="non-terminal residue" evidence="7">
    <location>
        <position position="315"/>
    </location>
</feature>
<evidence type="ECO:0000256" key="5">
    <source>
        <dbReference type="SAM" id="MobiDB-lite"/>
    </source>
</evidence>
<name>A0A1Y2FFG1_PROLT</name>
<feature type="transmembrane region" description="Helical" evidence="6">
    <location>
        <begin position="248"/>
        <end position="270"/>
    </location>
</feature>
<dbReference type="InterPro" id="IPR003689">
    <property type="entry name" value="ZIP"/>
</dbReference>
<comment type="subcellular location">
    <subcellularLocation>
        <location evidence="1">Membrane</location>
        <topology evidence="1">Multi-pass membrane protein</topology>
    </subcellularLocation>
</comment>
<dbReference type="GeneID" id="63783657"/>
<dbReference type="AlphaFoldDB" id="A0A1Y2FFG1"/>
<accession>A0A1Y2FFG1</accession>
<keyword evidence="4 6" id="KW-0472">Membrane</keyword>
<organism evidence="7 8">
    <name type="scientific">Protomyces lactucae-debilis</name>
    <dbReference type="NCBI Taxonomy" id="2754530"/>
    <lineage>
        <taxon>Eukaryota</taxon>
        <taxon>Fungi</taxon>
        <taxon>Dikarya</taxon>
        <taxon>Ascomycota</taxon>
        <taxon>Taphrinomycotina</taxon>
        <taxon>Taphrinomycetes</taxon>
        <taxon>Taphrinales</taxon>
        <taxon>Protomycetaceae</taxon>
        <taxon>Protomyces</taxon>
    </lineage>
</organism>
<dbReference type="Proteomes" id="UP000193685">
    <property type="component" value="Unassembled WGS sequence"/>
</dbReference>
<keyword evidence="8" id="KW-1185">Reference proteome</keyword>
<feature type="non-terminal residue" evidence="7">
    <location>
        <position position="1"/>
    </location>
</feature>
<dbReference type="STRING" id="56484.A0A1Y2FFG1"/>
<evidence type="ECO:0000256" key="4">
    <source>
        <dbReference type="ARBA" id="ARBA00023136"/>
    </source>
</evidence>
<dbReference type="EMBL" id="MCFI01000010">
    <property type="protein sequence ID" value="ORY82026.1"/>
    <property type="molecule type" value="Genomic_DNA"/>
</dbReference>
<evidence type="ECO:0000256" key="2">
    <source>
        <dbReference type="ARBA" id="ARBA00022692"/>
    </source>
</evidence>
<protein>
    <submittedName>
        <fullName evidence="7">Zinc/iron permease</fullName>
    </submittedName>
</protein>
<reference evidence="7 8" key="1">
    <citation type="submission" date="2016-07" db="EMBL/GenBank/DDBJ databases">
        <title>Pervasive Adenine N6-methylation of Active Genes in Fungi.</title>
        <authorList>
            <consortium name="DOE Joint Genome Institute"/>
            <person name="Mondo S.J."/>
            <person name="Dannebaum R.O."/>
            <person name="Kuo R.C."/>
            <person name="Labutti K."/>
            <person name="Haridas S."/>
            <person name="Kuo A."/>
            <person name="Salamov A."/>
            <person name="Ahrendt S.R."/>
            <person name="Lipzen A."/>
            <person name="Sullivan W."/>
            <person name="Andreopoulos W.B."/>
            <person name="Clum A."/>
            <person name="Lindquist E."/>
            <person name="Daum C."/>
            <person name="Ramamoorthy G.K."/>
            <person name="Gryganskyi A."/>
            <person name="Culley D."/>
            <person name="Magnuson J.K."/>
            <person name="James T.Y."/>
            <person name="O'Malley M.A."/>
            <person name="Stajich J.E."/>
            <person name="Spatafora J.W."/>
            <person name="Visel A."/>
            <person name="Grigoriev I.V."/>
        </authorList>
    </citation>
    <scope>NUCLEOTIDE SEQUENCE [LARGE SCALE GENOMIC DNA]</scope>
    <source>
        <strain evidence="7 8">12-1054</strain>
    </source>
</reference>
<proteinExistence type="predicted"/>
<gene>
    <name evidence="7" type="ORF">BCR37DRAFT_332332</name>
</gene>
<feature type="transmembrane region" description="Helical" evidence="6">
    <location>
        <begin position="78"/>
        <end position="97"/>
    </location>
</feature>